<organism evidence="2 3">
    <name type="scientific">Christiangramia antarctica</name>
    <dbReference type="NCBI Taxonomy" id="2058158"/>
    <lineage>
        <taxon>Bacteria</taxon>
        <taxon>Pseudomonadati</taxon>
        <taxon>Bacteroidota</taxon>
        <taxon>Flavobacteriia</taxon>
        <taxon>Flavobacteriales</taxon>
        <taxon>Flavobacteriaceae</taxon>
        <taxon>Christiangramia</taxon>
    </lineage>
</organism>
<feature type="domain" description="SGNH hydrolase-type esterase" evidence="1">
    <location>
        <begin position="4"/>
        <end position="140"/>
    </location>
</feature>
<dbReference type="PANTHER" id="PTHR30383">
    <property type="entry name" value="THIOESTERASE 1/PROTEASE 1/LYSOPHOSPHOLIPASE L1"/>
    <property type="match status" value="1"/>
</dbReference>
<keyword evidence="2" id="KW-0378">Hydrolase</keyword>
<dbReference type="InterPro" id="IPR036514">
    <property type="entry name" value="SGNH_hydro_sf"/>
</dbReference>
<dbReference type="SUPFAM" id="SSF52266">
    <property type="entry name" value="SGNH hydrolase"/>
    <property type="match status" value="2"/>
</dbReference>
<dbReference type="Gene3D" id="3.40.50.1110">
    <property type="entry name" value="SGNH hydrolase"/>
    <property type="match status" value="2"/>
</dbReference>
<dbReference type="Pfam" id="PF13472">
    <property type="entry name" value="Lipase_GDSL_2"/>
    <property type="match status" value="1"/>
</dbReference>
<accession>A0ABW5X2P3</accession>
<dbReference type="InterPro" id="IPR013830">
    <property type="entry name" value="SGNH_hydro"/>
</dbReference>
<dbReference type="RefSeq" id="WP_279347045.1">
    <property type="nucleotide sequence ID" value="NZ_JBHUOJ010000009.1"/>
</dbReference>
<sequence length="202" mass="23267">MDVDVLEHHPDLVIVMVVTNDMLNSNKMISYELYESNLTKIVNRIKERKSKVLLMAPPPVDTTYLLQRHNRNAFQELPVEKLEKARRIVSRLAQNEEVEFLDLFQIFRDKNLPRHNEYLYFRNEKNNGVPDGVHPTSLGYGFIAKKVFDFLKVNQLVHKEMKIVCFGDSITYGTGVKKGGTANGKSYPAVLSGLLDEQYNHN</sequence>
<evidence type="ECO:0000313" key="2">
    <source>
        <dbReference type="EMBL" id="MFD2832637.1"/>
    </source>
</evidence>
<comment type="caution">
    <text evidence="2">The sequence shown here is derived from an EMBL/GenBank/DDBJ whole genome shotgun (WGS) entry which is preliminary data.</text>
</comment>
<reference evidence="3" key="1">
    <citation type="journal article" date="2019" name="Int. J. Syst. Evol. Microbiol.">
        <title>The Global Catalogue of Microorganisms (GCM) 10K type strain sequencing project: providing services to taxonomists for standard genome sequencing and annotation.</title>
        <authorList>
            <consortium name="The Broad Institute Genomics Platform"/>
            <consortium name="The Broad Institute Genome Sequencing Center for Infectious Disease"/>
            <person name="Wu L."/>
            <person name="Ma J."/>
        </authorList>
    </citation>
    <scope>NUCLEOTIDE SEQUENCE [LARGE SCALE GENOMIC DNA]</scope>
    <source>
        <strain evidence="3">KCTC 52925</strain>
    </source>
</reference>
<protein>
    <submittedName>
        <fullName evidence="2">SGNH/GDSL hydrolase family protein</fullName>
    </submittedName>
</protein>
<dbReference type="InterPro" id="IPR051532">
    <property type="entry name" value="Ester_Hydrolysis_Enzymes"/>
</dbReference>
<dbReference type="GO" id="GO:0016787">
    <property type="term" value="F:hydrolase activity"/>
    <property type="evidence" value="ECO:0007669"/>
    <property type="project" value="UniProtKB-KW"/>
</dbReference>
<proteinExistence type="predicted"/>
<name>A0ABW5X2P3_9FLAO</name>
<dbReference type="EMBL" id="JBHUOJ010000009">
    <property type="protein sequence ID" value="MFD2832637.1"/>
    <property type="molecule type" value="Genomic_DNA"/>
</dbReference>
<dbReference type="PANTHER" id="PTHR30383:SF5">
    <property type="entry name" value="SGNH HYDROLASE-TYPE ESTERASE DOMAIN-CONTAINING PROTEIN"/>
    <property type="match status" value="1"/>
</dbReference>
<dbReference type="Proteomes" id="UP001597438">
    <property type="component" value="Unassembled WGS sequence"/>
</dbReference>
<evidence type="ECO:0000259" key="1">
    <source>
        <dbReference type="Pfam" id="PF13472"/>
    </source>
</evidence>
<keyword evidence="3" id="KW-1185">Reference proteome</keyword>
<evidence type="ECO:0000313" key="3">
    <source>
        <dbReference type="Proteomes" id="UP001597438"/>
    </source>
</evidence>
<gene>
    <name evidence="2" type="ORF">ACFSYS_05005</name>
</gene>